<dbReference type="Proteomes" id="UP000327044">
    <property type="component" value="Unassembled WGS sequence"/>
</dbReference>
<reference evidence="2 4" key="1">
    <citation type="journal article" date="2018" name="Elife">
        <title>Firefly genomes illuminate parallel origins of bioluminescence in beetles.</title>
        <authorList>
            <person name="Fallon T.R."/>
            <person name="Lower S.E."/>
            <person name="Chang C.H."/>
            <person name="Bessho-Uehara M."/>
            <person name="Martin G.J."/>
            <person name="Bewick A.J."/>
            <person name="Behringer M."/>
            <person name="Debat H.J."/>
            <person name="Wong I."/>
            <person name="Day J.C."/>
            <person name="Suvorov A."/>
            <person name="Silva C.J."/>
            <person name="Stanger-Hall K.F."/>
            <person name="Hall D.W."/>
            <person name="Schmitz R.J."/>
            <person name="Nelson D.R."/>
            <person name="Lewis S.M."/>
            <person name="Shigenobu S."/>
            <person name="Bybee S.M."/>
            <person name="Larracuente A.M."/>
            <person name="Oba Y."/>
            <person name="Weng J.K."/>
        </authorList>
    </citation>
    <scope>NUCLEOTIDE SEQUENCE [LARGE SCALE GENOMIC DNA]</scope>
    <source>
        <strain evidence="2">1611_PpyrPB1</strain>
        <tissue evidence="2">Whole body</tissue>
    </source>
</reference>
<name>A0A5N3ZZA7_PHOPY</name>
<dbReference type="EMBL" id="VVIM01000008">
    <property type="protein sequence ID" value="KAB0795039.1"/>
    <property type="molecule type" value="Genomic_DNA"/>
</dbReference>
<sequence>MKTLLILVVCMLGFSGIECMCILNTLDADEKACADPLNLDGDAILNFYQTNSDSPIFADYINCIFPKWNFAASDGTILFDNIIASDDLPWFIARMCQDVVNLIIKEREEYRKSAIYCKKHPPVIVTAATVRKCIADNYKPAQ</sequence>
<keyword evidence="1" id="KW-0732">Signal</keyword>
<reference evidence="2" key="2">
    <citation type="submission" date="2019-08" db="EMBL/GenBank/DDBJ databases">
        <authorList>
            <consortium name="Photinus pyralis genome working group"/>
            <person name="Fallon T.R."/>
            <person name="Sander Lower S.E."/>
            <person name="Weng J.-K."/>
        </authorList>
    </citation>
    <scope>NUCLEOTIDE SEQUENCE</scope>
    <source>
        <strain evidence="2">1611_PpyrPB1</strain>
        <tissue evidence="2">Whole body</tissue>
    </source>
</reference>
<dbReference type="SUPFAM" id="SSF47565">
    <property type="entry name" value="Insect pheromone/odorant-binding proteins"/>
    <property type="match status" value="1"/>
</dbReference>
<organism evidence="2 4">
    <name type="scientific">Photinus pyralis</name>
    <name type="common">Common eastern firefly</name>
    <name type="synonym">Lampyris pyralis</name>
    <dbReference type="NCBI Taxonomy" id="7054"/>
    <lineage>
        <taxon>Eukaryota</taxon>
        <taxon>Metazoa</taxon>
        <taxon>Ecdysozoa</taxon>
        <taxon>Arthropoda</taxon>
        <taxon>Hexapoda</taxon>
        <taxon>Insecta</taxon>
        <taxon>Pterygota</taxon>
        <taxon>Neoptera</taxon>
        <taxon>Endopterygota</taxon>
        <taxon>Coleoptera</taxon>
        <taxon>Polyphaga</taxon>
        <taxon>Elateriformia</taxon>
        <taxon>Elateroidea</taxon>
        <taxon>Lampyridae</taxon>
        <taxon>Lampyrinae</taxon>
        <taxon>Photinus</taxon>
    </lineage>
</organism>
<dbReference type="EMBL" id="VVIM01001427">
    <property type="protein sequence ID" value="KAB0790358.1"/>
    <property type="molecule type" value="Genomic_DNA"/>
</dbReference>
<feature type="signal peptide" evidence="1">
    <location>
        <begin position="1"/>
        <end position="19"/>
    </location>
</feature>
<dbReference type="InParanoid" id="A0A5N3ZZA7"/>
<feature type="chain" id="PRO_5036371589" evidence="1">
    <location>
        <begin position="20"/>
        <end position="142"/>
    </location>
</feature>
<evidence type="ECO:0000256" key="1">
    <source>
        <dbReference type="SAM" id="SignalP"/>
    </source>
</evidence>
<evidence type="ECO:0000313" key="4">
    <source>
        <dbReference type="Proteomes" id="UP000327044"/>
    </source>
</evidence>
<protein>
    <submittedName>
        <fullName evidence="2">Uncharacterized protein</fullName>
    </submittedName>
</protein>
<dbReference type="AlphaFoldDB" id="A0A5N3ZZA7"/>
<comment type="caution">
    <text evidence="2">The sequence shown here is derived from an EMBL/GenBank/DDBJ whole genome shotgun (WGS) entry which is preliminary data.</text>
</comment>
<keyword evidence="4" id="KW-1185">Reference proteome</keyword>
<dbReference type="OrthoDB" id="6690636at2759"/>
<proteinExistence type="predicted"/>
<evidence type="ECO:0000313" key="2">
    <source>
        <dbReference type="EMBL" id="KAB0790358.1"/>
    </source>
</evidence>
<gene>
    <name evidence="3" type="ORF">PPYR_11878</name>
    <name evidence="2" type="ORF">PPYR_15273</name>
</gene>
<dbReference type="Gene3D" id="1.10.238.20">
    <property type="entry name" value="Pheromone/general odorant binding protein domain"/>
    <property type="match status" value="1"/>
</dbReference>
<evidence type="ECO:0000313" key="3">
    <source>
        <dbReference type="EMBL" id="KAB0795039.1"/>
    </source>
</evidence>
<accession>A0A5N3ZZA7</accession>
<dbReference type="GO" id="GO:0005549">
    <property type="term" value="F:odorant binding"/>
    <property type="evidence" value="ECO:0007669"/>
    <property type="project" value="InterPro"/>
</dbReference>
<dbReference type="InterPro" id="IPR036728">
    <property type="entry name" value="PBP_GOBP_sf"/>
</dbReference>